<dbReference type="EMBL" id="KK914601">
    <property type="protein sequence ID" value="KDP31691.1"/>
    <property type="molecule type" value="Genomic_DNA"/>
</dbReference>
<feature type="compositionally biased region" description="Polar residues" evidence="1">
    <location>
        <begin position="181"/>
        <end position="190"/>
    </location>
</feature>
<dbReference type="AlphaFoldDB" id="A0A067K637"/>
<name>A0A067K637_JATCU</name>
<feature type="region of interest" description="Disordered" evidence="1">
    <location>
        <begin position="147"/>
        <end position="190"/>
    </location>
</feature>
<feature type="region of interest" description="Disordered" evidence="1">
    <location>
        <begin position="33"/>
        <end position="54"/>
    </location>
</feature>
<gene>
    <name evidence="3" type="ORF">JCGZ_15225</name>
</gene>
<sequence length="190" mass="21337">MADRSNPHLTSPLIFFPVSLFFSIPTEGNPVVSFKSRSSAAHNRRPPCGLPSNPNYQVRPIRDHPVVFHIIQIISSGAHGAPISHMANGLVDCPHKPMVTDVIPIPYKQGTTISQQRRIDRIEVRSDRYPRFTLQLSEMAWFTGDEEKEAVEESQPLSRQRRPFSRDRRLESRPAVPGESTAISFTLNGG</sequence>
<protein>
    <submittedName>
        <fullName evidence="3">Uncharacterized protein</fullName>
    </submittedName>
</protein>
<evidence type="ECO:0000313" key="4">
    <source>
        <dbReference type="Proteomes" id="UP000027138"/>
    </source>
</evidence>
<feature type="chain" id="PRO_5001639281" evidence="2">
    <location>
        <begin position="29"/>
        <end position="190"/>
    </location>
</feature>
<reference evidence="3 4" key="1">
    <citation type="journal article" date="2014" name="PLoS ONE">
        <title>Global Analysis of Gene Expression Profiles in Physic Nut (Jatropha curcas L.) Seedlings Exposed to Salt Stress.</title>
        <authorList>
            <person name="Zhang L."/>
            <person name="Zhang C."/>
            <person name="Wu P."/>
            <person name="Chen Y."/>
            <person name="Li M."/>
            <person name="Jiang H."/>
            <person name="Wu G."/>
        </authorList>
    </citation>
    <scope>NUCLEOTIDE SEQUENCE [LARGE SCALE GENOMIC DNA]</scope>
    <source>
        <strain evidence="4">cv. GZQX0401</strain>
        <tissue evidence="3">Young leaves</tissue>
    </source>
</reference>
<keyword evidence="2" id="KW-0732">Signal</keyword>
<accession>A0A067K637</accession>
<evidence type="ECO:0000256" key="2">
    <source>
        <dbReference type="SAM" id="SignalP"/>
    </source>
</evidence>
<dbReference type="Proteomes" id="UP000027138">
    <property type="component" value="Unassembled WGS sequence"/>
</dbReference>
<keyword evidence="4" id="KW-1185">Reference proteome</keyword>
<evidence type="ECO:0000256" key="1">
    <source>
        <dbReference type="SAM" id="MobiDB-lite"/>
    </source>
</evidence>
<evidence type="ECO:0000313" key="3">
    <source>
        <dbReference type="EMBL" id="KDP31691.1"/>
    </source>
</evidence>
<proteinExistence type="predicted"/>
<feature type="signal peptide" evidence="2">
    <location>
        <begin position="1"/>
        <end position="28"/>
    </location>
</feature>
<organism evidence="3 4">
    <name type="scientific">Jatropha curcas</name>
    <name type="common">Barbados nut</name>
    <dbReference type="NCBI Taxonomy" id="180498"/>
    <lineage>
        <taxon>Eukaryota</taxon>
        <taxon>Viridiplantae</taxon>
        <taxon>Streptophyta</taxon>
        <taxon>Embryophyta</taxon>
        <taxon>Tracheophyta</taxon>
        <taxon>Spermatophyta</taxon>
        <taxon>Magnoliopsida</taxon>
        <taxon>eudicotyledons</taxon>
        <taxon>Gunneridae</taxon>
        <taxon>Pentapetalae</taxon>
        <taxon>rosids</taxon>
        <taxon>fabids</taxon>
        <taxon>Malpighiales</taxon>
        <taxon>Euphorbiaceae</taxon>
        <taxon>Crotonoideae</taxon>
        <taxon>Jatropheae</taxon>
        <taxon>Jatropha</taxon>
    </lineage>
</organism>